<dbReference type="GO" id="GO:0046872">
    <property type="term" value="F:metal ion binding"/>
    <property type="evidence" value="ECO:0007669"/>
    <property type="project" value="UniProtKB-KW"/>
</dbReference>
<dbReference type="GO" id="GO:0005737">
    <property type="term" value="C:cytoplasm"/>
    <property type="evidence" value="ECO:0007669"/>
    <property type="project" value="UniProtKB-SubCell"/>
</dbReference>
<dbReference type="AlphaFoldDB" id="A0A6A6WP62"/>
<evidence type="ECO:0000256" key="5">
    <source>
        <dbReference type="ARBA" id="ARBA00006169"/>
    </source>
</evidence>
<dbReference type="PANTHER" id="PTHR21454">
    <property type="entry name" value="DPH3 HOMOLOG-RELATED"/>
    <property type="match status" value="1"/>
</dbReference>
<evidence type="ECO:0000256" key="8">
    <source>
        <dbReference type="ARBA" id="ARBA00022723"/>
    </source>
</evidence>
<dbReference type="InterPro" id="IPR007872">
    <property type="entry name" value="DPH_MB_dom"/>
</dbReference>
<dbReference type="EMBL" id="MU002706">
    <property type="protein sequence ID" value="KAF2785728.1"/>
    <property type="molecule type" value="Genomic_DNA"/>
</dbReference>
<evidence type="ECO:0000259" key="14">
    <source>
        <dbReference type="PROSITE" id="PS51074"/>
    </source>
</evidence>
<evidence type="ECO:0000256" key="2">
    <source>
        <dbReference type="ARBA" id="ARBA00004123"/>
    </source>
</evidence>
<dbReference type="PANTHER" id="PTHR21454:SF46">
    <property type="entry name" value="DIPHTHAMIDE BIOSYNTHESIS PROTEIN 4"/>
    <property type="match status" value="1"/>
</dbReference>
<reference evidence="15" key="1">
    <citation type="journal article" date="2020" name="Stud. Mycol.">
        <title>101 Dothideomycetes genomes: a test case for predicting lifestyles and emergence of pathogens.</title>
        <authorList>
            <person name="Haridas S."/>
            <person name="Albert R."/>
            <person name="Binder M."/>
            <person name="Bloem J."/>
            <person name="Labutti K."/>
            <person name="Salamov A."/>
            <person name="Andreopoulos B."/>
            <person name="Baker S."/>
            <person name="Barry K."/>
            <person name="Bills G."/>
            <person name="Bluhm B."/>
            <person name="Cannon C."/>
            <person name="Castanera R."/>
            <person name="Culley D."/>
            <person name="Daum C."/>
            <person name="Ezra D."/>
            <person name="Gonzalez J."/>
            <person name="Henrissat B."/>
            <person name="Kuo A."/>
            <person name="Liang C."/>
            <person name="Lipzen A."/>
            <person name="Lutzoni F."/>
            <person name="Magnuson J."/>
            <person name="Mondo S."/>
            <person name="Nolan M."/>
            <person name="Ohm R."/>
            <person name="Pangilinan J."/>
            <person name="Park H.-J."/>
            <person name="Ramirez L."/>
            <person name="Alfaro M."/>
            <person name="Sun H."/>
            <person name="Tritt A."/>
            <person name="Yoshinaga Y."/>
            <person name="Zwiers L.-H."/>
            <person name="Turgeon B."/>
            <person name="Goodwin S."/>
            <person name="Spatafora J."/>
            <person name="Crous P."/>
            <person name="Grigoriev I."/>
        </authorList>
    </citation>
    <scope>NUCLEOTIDE SEQUENCE</scope>
    <source>
        <strain evidence="15">CBS 109.77</strain>
    </source>
</reference>
<evidence type="ECO:0000256" key="1">
    <source>
        <dbReference type="ARBA" id="ARBA00003474"/>
    </source>
</evidence>
<keyword evidence="9" id="KW-0862">Zinc</keyword>
<feature type="domain" description="J" evidence="13">
    <location>
        <begin position="6"/>
        <end position="111"/>
    </location>
</feature>
<evidence type="ECO:0000259" key="13">
    <source>
        <dbReference type="PROSITE" id="PS50076"/>
    </source>
</evidence>
<evidence type="ECO:0000256" key="6">
    <source>
        <dbReference type="ARBA" id="ARBA00021797"/>
    </source>
</evidence>
<sequence length="261" mass="28594">MGYSKNYYAILGLNAPLLLSQHISAQELKTAYKKAIFEAHPDKVARRDAEGKKEDLAVKQHEGQRKNLVHDGYESSATSPSLPPSSTVDDVKDAFAVLSSPAEKPHYDAWLAARYSEGLLRYGSANLEWQAAFAKGVLPSSFQYQTSASTANANAADATEFLAGLEVLDLSDFDIVELTPRDVGLATSAAGSPPASVFEMGERVWEEKAEWRRPCRCGSEMGFRILERELDEAERRGLKEVVVGCWGCSLSVRVAFDVEEG</sequence>
<proteinExistence type="inferred from homology"/>
<keyword evidence="16" id="KW-1185">Reference proteome</keyword>
<dbReference type="InterPro" id="IPR036869">
    <property type="entry name" value="J_dom_sf"/>
</dbReference>
<keyword evidence="8" id="KW-0479">Metal-binding</keyword>
<dbReference type="InterPro" id="IPR044248">
    <property type="entry name" value="DPH3/4-like"/>
</dbReference>
<evidence type="ECO:0000313" key="16">
    <source>
        <dbReference type="Proteomes" id="UP000799757"/>
    </source>
</evidence>
<dbReference type="InterPro" id="IPR036671">
    <property type="entry name" value="DPH_MB_sf"/>
</dbReference>
<evidence type="ECO:0000256" key="4">
    <source>
        <dbReference type="ARBA" id="ARBA00005156"/>
    </source>
</evidence>
<dbReference type="SUPFAM" id="SSF46565">
    <property type="entry name" value="Chaperone J-domain"/>
    <property type="match status" value="1"/>
</dbReference>
<dbReference type="PROSITE" id="PS50076">
    <property type="entry name" value="DNAJ_2"/>
    <property type="match status" value="1"/>
</dbReference>
<dbReference type="InterPro" id="IPR001623">
    <property type="entry name" value="DnaJ_domain"/>
</dbReference>
<feature type="compositionally biased region" description="Basic and acidic residues" evidence="12">
    <location>
        <begin position="47"/>
        <end position="73"/>
    </location>
</feature>
<dbReference type="PROSITE" id="PS51074">
    <property type="entry name" value="DPH_MB"/>
    <property type="match status" value="1"/>
</dbReference>
<comment type="subcellular location">
    <subcellularLocation>
        <location evidence="3">Cytoplasm</location>
    </subcellularLocation>
    <subcellularLocation>
        <location evidence="2">Nucleus</location>
    </subcellularLocation>
</comment>
<feature type="domain" description="DPH-type MB" evidence="14">
    <location>
        <begin position="164"/>
        <end position="257"/>
    </location>
</feature>
<comment type="similarity">
    <text evidence="5">Belongs to the DPH4 family.</text>
</comment>
<dbReference type="Gene3D" id="3.10.660.10">
    <property type="entry name" value="DPH Zinc finger"/>
    <property type="match status" value="1"/>
</dbReference>
<dbReference type="Pfam" id="PF05207">
    <property type="entry name" value="Zn_ribbon_CSL"/>
    <property type="match status" value="1"/>
</dbReference>
<protein>
    <recommendedName>
        <fullName evidence="6">Diphthamide biosynthesis protein 4</fullName>
    </recommendedName>
</protein>
<keyword evidence="10" id="KW-0408">Iron</keyword>
<dbReference type="CDD" id="cd06257">
    <property type="entry name" value="DnaJ"/>
    <property type="match status" value="1"/>
</dbReference>
<evidence type="ECO:0000256" key="11">
    <source>
        <dbReference type="ARBA" id="ARBA00023242"/>
    </source>
</evidence>
<feature type="compositionally biased region" description="Low complexity" evidence="12">
    <location>
        <begin position="75"/>
        <end position="87"/>
    </location>
</feature>
<dbReference type="OrthoDB" id="445556at2759"/>
<gene>
    <name evidence="15" type="ORF">K505DRAFT_330823</name>
</gene>
<name>A0A6A6WP62_9PLEO</name>
<evidence type="ECO:0000313" key="15">
    <source>
        <dbReference type="EMBL" id="KAF2785728.1"/>
    </source>
</evidence>
<evidence type="ECO:0000256" key="12">
    <source>
        <dbReference type="SAM" id="MobiDB-lite"/>
    </source>
</evidence>
<dbReference type="UniPathway" id="UPA00559"/>
<dbReference type="GO" id="GO:0005634">
    <property type="term" value="C:nucleus"/>
    <property type="evidence" value="ECO:0007669"/>
    <property type="project" value="UniProtKB-SubCell"/>
</dbReference>
<feature type="region of interest" description="Disordered" evidence="12">
    <location>
        <begin position="47"/>
        <end position="87"/>
    </location>
</feature>
<evidence type="ECO:0000256" key="3">
    <source>
        <dbReference type="ARBA" id="ARBA00004496"/>
    </source>
</evidence>
<comment type="pathway">
    <text evidence="4">Protein modification; peptidyl-diphthamide biosynthesis.</text>
</comment>
<dbReference type="SUPFAM" id="SSF144217">
    <property type="entry name" value="CSL zinc finger"/>
    <property type="match status" value="1"/>
</dbReference>
<dbReference type="Gene3D" id="1.10.287.110">
    <property type="entry name" value="DnaJ domain"/>
    <property type="match status" value="1"/>
</dbReference>
<keyword evidence="7" id="KW-0963">Cytoplasm</keyword>
<dbReference type="GO" id="GO:0017183">
    <property type="term" value="P:protein histidyl modification to diphthamide"/>
    <property type="evidence" value="ECO:0007669"/>
    <property type="project" value="UniProtKB-UniPathway"/>
</dbReference>
<keyword evidence="11" id="KW-0539">Nucleus</keyword>
<organism evidence="15 16">
    <name type="scientific">Melanomma pulvis-pyrius CBS 109.77</name>
    <dbReference type="NCBI Taxonomy" id="1314802"/>
    <lineage>
        <taxon>Eukaryota</taxon>
        <taxon>Fungi</taxon>
        <taxon>Dikarya</taxon>
        <taxon>Ascomycota</taxon>
        <taxon>Pezizomycotina</taxon>
        <taxon>Dothideomycetes</taxon>
        <taxon>Pleosporomycetidae</taxon>
        <taxon>Pleosporales</taxon>
        <taxon>Melanommataceae</taxon>
        <taxon>Melanomma</taxon>
    </lineage>
</organism>
<evidence type="ECO:0000256" key="10">
    <source>
        <dbReference type="ARBA" id="ARBA00023004"/>
    </source>
</evidence>
<comment type="function">
    <text evidence="1">Required for the first step of diphthamide biosynthesis, the transfer of 3-amino-3-carboxypropyl from S-adenosyl-L-methionine to a histidine residue. Diphthamide is a post-translational modification of histidine which occurs in elongation factor 2.</text>
</comment>
<accession>A0A6A6WP62</accession>
<evidence type="ECO:0000256" key="9">
    <source>
        <dbReference type="ARBA" id="ARBA00022833"/>
    </source>
</evidence>
<evidence type="ECO:0000256" key="7">
    <source>
        <dbReference type="ARBA" id="ARBA00022490"/>
    </source>
</evidence>
<dbReference type="Proteomes" id="UP000799757">
    <property type="component" value="Unassembled WGS sequence"/>
</dbReference>